<dbReference type="Proteomes" id="UP001208570">
    <property type="component" value="Unassembled WGS sequence"/>
</dbReference>
<sequence>MTIPLLKQELGLRKAKLSGKKHQLIERLESYDRNDNFGHQLVQAEQFNMNVPEQSGYKDINSETQMPTVTEEQVKIYMDLYGQDLKENSKAMYKAKFLRSIRLASQKENVYICGRVSAEMYKKCIYNVDIQLDSLGVVQQCQCECAAGMGPEAHCKHVGLVLHALTKLKEGIITQETCTQVLQTFHQAKKYTGSPVKMEHLVLRSSKNPMMALKTFDPRSLDCRNISGYDDQVRSIWLNSTATNPPIRQLYAPANVYAIANDHDYQDKSPEDMFLQSIHIAAIAHDEQQSIEIKTRGQGTNKFWREERSVVEVFHDLEGTFTCLFFQDEQMLRMYQTFPDIVMTDATYKLTNSRMPLFLMIGIDGFASLDTFFSDFFTVLQVLRNERAHKTIISRISKLTLGSTATTEDRFYEGFLTAHAHGHVLAEIVKFKTLQFPDVGALVPSPEGPLSVADHSCTCELRCSFRLPYRHLFAHRQMNDKSSFDANLVDKRWTTSHNTSSVTSMAVCNLSAIPPITLTAHQKFGQAMAVATDLARLALEVGMGQFRERLSILQHIRAEWTGKTSATVVMPATITSPVAMPAAIITTVATPATITATVAMPATIAATLAIPAAITATVDMPPTITATVDISPTITTTVDTPTATYKTVVDVETLKNVKVPPIMRKRWCHKGAELTVIGIPK</sequence>
<dbReference type="InterPro" id="IPR052579">
    <property type="entry name" value="Zinc_finger_SWIM"/>
</dbReference>
<dbReference type="InterPro" id="IPR007527">
    <property type="entry name" value="Znf_SWIM"/>
</dbReference>
<dbReference type="InterPro" id="IPR036361">
    <property type="entry name" value="SAP_dom_sf"/>
</dbReference>
<dbReference type="Gene3D" id="1.10.720.30">
    <property type="entry name" value="SAP domain"/>
    <property type="match status" value="1"/>
</dbReference>
<keyword evidence="1" id="KW-0479">Metal-binding</keyword>
<dbReference type="InterPro" id="IPR003034">
    <property type="entry name" value="SAP_dom"/>
</dbReference>
<dbReference type="AlphaFoldDB" id="A0AAD9J5W2"/>
<evidence type="ECO:0000313" key="3">
    <source>
        <dbReference type="EMBL" id="KAK2146999.1"/>
    </source>
</evidence>
<protein>
    <recommendedName>
        <fullName evidence="2">SWIM-type domain-containing protein</fullName>
    </recommendedName>
</protein>
<dbReference type="PROSITE" id="PS50966">
    <property type="entry name" value="ZF_SWIM"/>
    <property type="match status" value="1"/>
</dbReference>
<dbReference type="EMBL" id="JAODUP010000574">
    <property type="protein sequence ID" value="KAK2146999.1"/>
    <property type="molecule type" value="Genomic_DNA"/>
</dbReference>
<dbReference type="GO" id="GO:0008270">
    <property type="term" value="F:zinc ion binding"/>
    <property type="evidence" value="ECO:0007669"/>
    <property type="project" value="UniProtKB-KW"/>
</dbReference>
<dbReference type="PANTHER" id="PTHR31569">
    <property type="entry name" value="SWIM-TYPE DOMAIN-CONTAINING PROTEIN"/>
    <property type="match status" value="1"/>
</dbReference>
<evidence type="ECO:0000313" key="4">
    <source>
        <dbReference type="Proteomes" id="UP001208570"/>
    </source>
</evidence>
<reference evidence="3" key="1">
    <citation type="journal article" date="2023" name="Mol. Biol. Evol.">
        <title>Third-Generation Sequencing Reveals the Adaptive Role of the Epigenome in Three Deep-Sea Polychaetes.</title>
        <authorList>
            <person name="Perez M."/>
            <person name="Aroh O."/>
            <person name="Sun Y."/>
            <person name="Lan Y."/>
            <person name="Juniper S.K."/>
            <person name="Young C.R."/>
            <person name="Angers B."/>
            <person name="Qian P.Y."/>
        </authorList>
    </citation>
    <scope>NUCLEOTIDE SEQUENCE</scope>
    <source>
        <strain evidence="3">P08H-3</strain>
    </source>
</reference>
<name>A0AAD9J5W2_9ANNE</name>
<organism evidence="3 4">
    <name type="scientific">Paralvinella palmiformis</name>
    <dbReference type="NCBI Taxonomy" id="53620"/>
    <lineage>
        <taxon>Eukaryota</taxon>
        <taxon>Metazoa</taxon>
        <taxon>Spiralia</taxon>
        <taxon>Lophotrochozoa</taxon>
        <taxon>Annelida</taxon>
        <taxon>Polychaeta</taxon>
        <taxon>Sedentaria</taxon>
        <taxon>Canalipalpata</taxon>
        <taxon>Terebellida</taxon>
        <taxon>Terebelliformia</taxon>
        <taxon>Alvinellidae</taxon>
        <taxon>Paralvinella</taxon>
    </lineage>
</organism>
<proteinExistence type="predicted"/>
<gene>
    <name evidence="3" type="ORF">LSH36_574g01047</name>
</gene>
<dbReference type="InterPro" id="IPR048324">
    <property type="entry name" value="ZSWIM1-3_RNaseH-like"/>
</dbReference>
<dbReference type="Pfam" id="PF21056">
    <property type="entry name" value="ZSWIM1-3_RNaseH-like"/>
    <property type="match status" value="1"/>
</dbReference>
<comment type="caution">
    <text evidence="3">The sequence shown here is derived from an EMBL/GenBank/DDBJ whole genome shotgun (WGS) entry which is preliminary data.</text>
</comment>
<keyword evidence="1" id="KW-0862">Zinc</keyword>
<evidence type="ECO:0000259" key="2">
    <source>
        <dbReference type="PROSITE" id="PS50966"/>
    </source>
</evidence>
<dbReference type="Pfam" id="PF02037">
    <property type="entry name" value="SAP"/>
    <property type="match status" value="1"/>
</dbReference>
<dbReference type="PANTHER" id="PTHR31569:SF4">
    <property type="entry name" value="SWIM-TYPE DOMAIN-CONTAINING PROTEIN"/>
    <property type="match status" value="1"/>
</dbReference>
<accession>A0AAD9J5W2</accession>
<evidence type="ECO:0000256" key="1">
    <source>
        <dbReference type="PROSITE-ProRule" id="PRU00325"/>
    </source>
</evidence>
<keyword evidence="1" id="KW-0863">Zinc-finger</keyword>
<feature type="domain" description="SWIM-type" evidence="2">
    <location>
        <begin position="126"/>
        <end position="166"/>
    </location>
</feature>
<keyword evidence="4" id="KW-1185">Reference proteome</keyword>